<protein>
    <submittedName>
        <fullName evidence="2">Uncharacterized protein</fullName>
    </submittedName>
</protein>
<feature type="compositionally biased region" description="Basic and acidic residues" evidence="1">
    <location>
        <begin position="1"/>
        <end position="15"/>
    </location>
</feature>
<organism evidence="2 3">
    <name type="scientific">Streptomyces albiflavescens</name>
    <dbReference type="NCBI Taxonomy" id="1623582"/>
    <lineage>
        <taxon>Bacteria</taxon>
        <taxon>Bacillati</taxon>
        <taxon>Actinomycetota</taxon>
        <taxon>Actinomycetes</taxon>
        <taxon>Kitasatosporales</taxon>
        <taxon>Streptomycetaceae</taxon>
        <taxon>Streptomyces</taxon>
    </lineage>
</organism>
<evidence type="ECO:0000256" key="1">
    <source>
        <dbReference type="SAM" id="MobiDB-lite"/>
    </source>
</evidence>
<keyword evidence="3" id="KW-1185">Reference proteome</keyword>
<sequence length="73" mass="7704">MIPNDGRQRHGRQEGAELSGHHPRVADARAQDVLLDERREAMVAFVDDAGAAYAGVDCPAHIVGGAAETRAVA</sequence>
<name>A0A917XUF6_9ACTN</name>
<dbReference type="EMBL" id="BMMM01000001">
    <property type="protein sequence ID" value="GGN52124.1"/>
    <property type="molecule type" value="Genomic_DNA"/>
</dbReference>
<comment type="caution">
    <text evidence="2">The sequence shown here is derived from an EMBL/GenBank/DDBJ whole genome shotgun (WGS) entry which is preliminary data.</text>
</comment>
<evidence type="ECO:0000313" key="2">
    <source>
        <dbReference type="EMBL" id="GGN52124.1"/>
    </source>
</evidence>
<dbReference type="AlphaFoldDB" id="A0A917XUF6"/>
<gene>
    <name evidence="2" type="ORF">GCM10011579_008770</name>
</gene>
<dbReference type="Proteomes" id="UP000600365">
    <property type="component" value="Unassembled WGS sequence"/>
</dbReference>
<reference evidence="2 3" key="1">
    <citation type="journal article" date="2014" name="Int. J. Syst. Evol. Microbiol.">
        <title>Complete genome sequence of Corynebacterium casei LMG S-19264T (=DSM 44701T), isolated from a smear-ripened cheese.</title>
        <authorList>
            <consortium name="US DOE Joint Genome Institute (JGI-PGF)"/>
            <person name="Walter F."/>
            <person name="Albersmeier A."/>
            <person name="Kalinowski J."/>
            <person name="Ruckert C."/>
        </authorList>
    </citation>
    <scope>NUCLEOTIDE SEQUENCE [LARGE SCALE GENOMIC DNA]</scope>
    <source>
        <strain evidence="2 3">CGMCC 4.7111</strain>
    </source>
</reference>
<proteinExistence type="predicted"/>
<feature type="region of interest" description="Disordered" evidence="1">
    <location>
        <begin position="1"/>
        <end position="29"/>
    </location>
</feature>
<accession>A0A917XUF6</accession>
<evidence type="ECO:0000313" key="3">
    <source>
        <dbReference type="Proteomes" id="UP000600365"/>
    </source>
</evidence>